<dbReference type="PROSITE" id="PS50011">
    <property type="entry name" value="PROTEIN_KINASE_DOM"/>
    <property type="match status" value="1"/>
</dbReference>
<dbReference type="EMBL" id="JBAHYK010000776">
    <property type="protein sequence ID" value="KAL0571395.1"/>
    <property type="molecule type" value="Genomic_DNA"/>
</dbReference>
<dbReference type="Proteomes" id="UP001465976">
    <property type="component" value="Unassembled WGS sequence"/>
</dbReference>
<sequence>MTRPTESANSGANGASSYYATGPMHFNYNHGSGMQNNNNDSGTQHNYNKEGQNINHGSGDINVNNQYGPLKPTSVLDKAKSVLMDKKAALEDLKEVEQRLKANDFLEWKDGEAQKLLDQFHRASEVATGPMREKILEKMNEFSKKSNMLPSCLWIQDGVEKLDSRPLDETGAYATVWRGQIGNDPQIVALKIIKRHVEGELEKVLGELIRETLIWRQLNHENILPFRGAYLFNEEPKEFCLVSPWMENGNLPNFIKNNPNIGPELQYDLALDIASGLAYLHDKGITHGDIKGNNILIDGEGNARITDFGLSRIANATSAATTSTSRRNGTGPVRWQAPELIMGDAIPAPSSDVYAYGCIYAKMVPFHGFPDAKVTLCVLTQKKRPERIEGAFPDPMWDLMWACWKEDPAERLSASKVVDHLEKIEAACIRIPKGGKKRELQPSYDLLNHMDVFGRWKWAE</sequence>
<dbReference type="InterPro" id="IPR011009">
    <property type="entry name" value="Kinase-like_dom_sf"/>
</dbReference>
<dbReference type="PANTHER" id="PTHR44329:SF214">
    <property type="entry name" value="PROTEIN KINASE DOMAIN-CONTAINING PROTEIN"/>
    <property type="match status" value="1"/>
</dbReference>
<dbReference type="PRINTS" id="PR00109">
    <property type="entry name" value="TYRKINASE"/>
</dbReference>
<dbReference type="InterPro" id="IPR008271">
    <property type="entry name" value="Ser/Thr_kinase_AS"/>
</dbReference>
<dbReference type="PROSITE" id="PS00108">
    <property type="entry name" value="PROTEIN_KINASE_ST"/>
    <property type="match status" value="1"/>
</dbReference>
<evidence type="ECO:0000313" key="5">
    <source>
        <dbReference type="Proteomes" id="UP001465976"/>
    </source>
</evidence>
<dbReference type="SUPFAM" id="SSF56112">
    <property type="entry name" value="Protein kinase-like (PK-like)"/>
    <property type="match status" value="1"/>
</dbReference>
<dbReference type="Gene3D" id="1.10.510.10">
    <property type="entry name" value="Transferase(Phosphotransferase) domain 1"/>
    <property type="match status" value="1"/>
</dbReference>
<accession>A0ABR3F8G8</accession>
<protein>
    <submittedName>
        <fullName evidence="4">Rho guanine nucleotide exchange factor</fullName>
    </submittedName>
</protein>
<feature type="coiled-coil region" evidence="1">
    <location>
        <begin position="76"/>
        <end position="103"/>
    </location>
</feature>
<feature type="domain" description="Protein kinase" evidence="3">
    <location>
        <begin position="162"/>
        <end position="423"/>
    </location>
</feature>
<dbReference type="InterPro" id="IPR001245">
    <property type="entry name" value="Ser-Thr/Tyr_kinase_cat_dom"/>
</dbReference>
<gene>
    <name evidence="4" type="primary">TUS1_16</name>
    <name evidence="4" type="ORF">V5O48_010564</name>
</gene>
<dbReference type="SMART" id="SM00220">
    <property type="entry name" value="S_TKc"/>
    <property type="match status" value="1"/>
</dbReference>
<evidence type="ECO:0000256" key="1">
    <source>
        <dbReference type="SAM" id="Coils"/>
    </source>
</evidence>
<feature type="region of interest" description="Disordered" evidence="2">
    <location>
        <begin position="29"/>
        <end position="59"/>
    </location>
</feature>
<dbReference type="Pfam" id="PF07714">
    <property type="entry name" value="PK_Tyr_Ser-Thr"/>
    <property type="match status" value="1"/>
</dbReference>
<evidence type="ECO:0000256" key="2">
    <source>
        <dbReference type="SAM" id="MobiDB-lite"/>
    </source>
</evidence>
<evidence type="ECO:0000259" key="3">
    <source>
        <dbReference type="PROSITE" id="PS50011"/>
    </source>
</evidence>
<comment type="caution">
    <text evidence="4">The sequence shown here is derived from an EMBL/GenBank/DDBJ whole genome shotgun (WGS) entry which is preliminary data.</text>
</comment>
<dbReference type="InterPro" id="IPR000719">
    <property type="entry name" value="Prot_kinase_dom"/>
</dbReference>
<proteinExistence type="predicted"/>
<keyword evidence="1" id="KW-0175">Coiled coil</keyword>
<name>A0ABR3F8G8_9AGAR</name>
<evidence type="ECO:0000313" key="4">
    <source>
        <dbReference type="EMBL" id="KAL0571395.1"/>
    </source>
</evidence>
<organism evidence="4 5">
    <name type="scientific">Marasmius crinis-equi</name>
    <dbReference type="NCBI Taxonomy" id="585013"/>
    <lineage>
        <taxon>Eukaryota</taxon>
        <taxon>Fungi</taxon>
        <taxon>Dikarya</taxon>
        <taxon>Basidiomycota</taxon>
        <taxon>Agaricomycotina</taxon>
        <taxon>Agaricomycetes</taxon>
        <taxon>Agaricomycetidae</taxon>
        <taxon>Agaricales</taxon>
        <taxon>Marasmiineae</taxon>
        <taxon>Marasmiaceae</taxon>
        <taxon>Marasmius</taxon>
    </lineage>
</organism>
<dbReference type="PANTHER" id="PTHR44329">
    <property type="entry name" value="SERINE/THREONINE-PROTEIN KINASE TNNI3K-RELATED"/>
    <property type="match status" value="1"/>
</dbReference>
<reference evidence="4 5" key="1">
    <citation type="submission" date="2024-02" db="EMBL/GenBank/DDBJ databases">
        <title>A draft genome for the cacao thread blight pathogen Marasmius crinis-equi.</title>
        <authorList>
            <person name="Cohen S.P."/>
            <person name="Baruah I.K."/>
            <person name="Amoako-Attah I."/>
            <person name="Bukari Y."/>
            <person name="Meinhardt L.W."/>
            <person name="Bailey B.A."/>
        </authorList>
    </citation>
    <scope>NUCLEOTIDE SEQUENCE [LARGE SCALE GENOMIC DNA]</scope>
    <source>
        <strain evidence="4 5">GH-76</strain>
    </source>
</reference>
<keyword evidence="5" id="KW-1185">Reference proteome</keyword>
<dbReference type="InterPro" id="IPR051681">
    <property type="entry name" value="Ser/Thr_Kinases-Pseudokinases"/>
</dbReference>